<proteinExistence type="predicted"/>
<gene>
    <name evidence="2" type="ORF">DGAL_LOCUS7031</name>
</gene>
<accession>A0A8J2RKS0</accession>
<evidence type="ECO:0000256" key="1">
    <source>
        <dbReference type="SAM" id="MobiDB-lite"/>
    </source>
</evidence>
<dbReference type="AlphaFoldDB" id="A0A8J2RKS0"/>
<organism evidence="2 3">
    <name type="scientific">Daphnia galeata</name>
    <dbReference type="NCBI Taxonomy" id="27404"/>
    <lineage>
        <taxon>Eukaryota</taxon>
        <taxon>Metazoa</taxon>
        <taxon>Ecdysozoa</taxon>
        <taxon>Arthropoda</taxon>
        <taxon>Crustacea</taxon>
        <taxon>Branchiopoda</taxon>
        <taxon>Diplostraca</taxon>
        <taxon>Cladocera</taxon>
        <taxon>Anomopoda</taxon>
        <taxon>Daphniidae</taxon>
        <taxon>Daphnia</taxon>
    </lineage>
</organism>
<dbReference type="OrthoDB" id="6401348at2759"/>
<name>A0A8J2RKS0_9CRUS</name>
<protein>
    <submittedName>
        <fullName evidence="2">Uncharacterized protein</fullName>
    </submittedName>
</protein>
<reference evidence="2" key="1">
    <citation type="submission" date="2021-11" db="EMBL/GenBank/DDBJ databases">
        <authorList>
            <person name="Schell T."/>
        </authorList>
    </citation>
    <scope>NUCLEOTIDE SEQUENCE</scope>
    <source>
        <strain evidence="2">M5</strain>
    </source>
</reference>
<feature type="region of interest" description="Disordered" evidence="1">
    <location>
        <begin position="28"/>
        <end position="49"/>
    </location>
</feature>
<evidence type="ECO:0000313" key="3">
    <source>
        <dbReference type="Proteomes" id="UP000789390"/>
    </source>
</evidence>
<dbReference type="Proteomes" id="UP000789390">
    <property type="component" value="Unassembled WGS sequence"/>
</dbReference>
<keyword evidence="3" id="KW-1185">Reference proteome</keyword>
<evidence type="ECO:0000313" key="2">
    <source>
        <dbReference type="EMBL" id="CAH0104265.1"/>
    </source>
</evidence>
<comment type="caution">
    <text evidence="2">The sequence shown here is derived from an EMBL/GenBank/DDBJ whole genome shotgun (WGS) entry which is preliminary data.</text>
</comment>
<sequence length="135" mass="15575">MQVTVVTPIKTIAFKSNNRPRTVDELQKTPQPIHHSSPLDSPEQDTFNNNSTVAQILGQDKYCRMIQESLRRQEDISIKLSLLTYFVSKLKIDADETSDKTKKINAIDSLIESFCHFPMNDISDFETFERVKRKV</sequence>
<dbReference type="EMBL" id="CAKKLH010000132">
    <property type="protein sequence ID" value="CAH0104265.1"/>
    <property type="molecule type" value="Genomic_DNA"/>
</dbReference>